<dbReference type="RefSeq" id="WP_187749362.1">
    <property type="nucleotide sequence ID" value="NZ_CP060828.1"/>
</dbReference>
<evidence type="ECO:0000313" key="2">
    <source>
        <dbReference type="Proteomes" id="UP000516052"/>
    </source>
</evidence>
<accession>A0A7H0IHZ2</accession>
<dbReference type="InterPro" id="IPR028957">
    <property type="entry name" value="Imm50"/>
</dbReference>
<proteinExistence type="predicted"/>
<sequence length="138" mass="15239">MSASEWPEAIGSPDVLGRLYEGSVPTPEECSLYYVHVDERGRSVTVGFETKNLPSRPLGSWNGEVYNTLEFFLLFLEVEDFSVNRWGAEEAAEFSVSTRSRGGFSVFLGNGDSGIKFQAGSVTLQKSRVYLAVVREEG</sequence>
<dbReference type="Pfam" id="PF15594">
    <property type="entry name" value="Imm50"/>
    <property type="match status" value="1"/>
</dbReference>
<evidence type="ECO:0000313" key="1">
    <source>
        <dbReference type="EMBL" id="QNP72408.1"/>
    </source>
</evidence>
<dbReference type="AlphaFoldDB" id="A0A7H0IHZ2"/>
<reference evidence="1 2" key="1">
    <citation type="submission" date="2020-08" db="EMBL/GenBank/DDBJ databases">
        <title>A novel species.</title>
        <authorList>
            <person name="Gao J."/>
        </authorList>
    </citation>
    <scope>NUCLEOTIDE SEQUENCE [LARGE SCALE GENOMIC DNA]</scope>
    <source>
        <strain evidence="1 2">CRXT-G-22</strain>
    </source>
</reference>
<organism evidence="1 2">
    <name type="scientific">Streptomyces roseirectus</name>
    <dbReference type="NCBI Taxonomy" id="2768066"/>
    <lineage>
        <taxon>Bacteria</taxon>
        <taxon>Bacillati</taxon>
        <taxon>Actinomycetota</taxon>
        <taxon>Actinomycetes</taxon>
        <taxon>Kitasatosporales</taxon>
        <taxon>Streptomycetaceae</taxon>
        <taxon>Streptomyces</taxon>
    </lineage>
</organism>
<protein>
    <submittedName>
        <fullName evidence="1">Uncharacterized protein</fullName>
    </submittedName>
</protein>
<name>A0A7H0IHZ2_9ACTN</name>
<dbReference type="Proteomes" id="UP000516052">
    <property type="component" value="Chromosome"/>
</dbReference>
<dbReference type="KEGG" id="sroi:IAG44_25300"/>
<keyword evidence="2" id="KW-1185">Reference proteome</keyword>
<gene>
    <name evidence="1" type="ORF">IAG44_25300</name>
</gene>
<dbReference type="EMBL" id="CP060828">
    <property type="protein sequence ID" value="QNP72408.1"/>
    <property type="molecule type" value="Genomic_DNA"/>
</dbReference>